<comment type="caution">
    <text evidence="5">The sequence shown here is derived from an EMBL/GenBank/DDBJ whole genome shotgun (WGS) entry which is preliminary data.</text>
</comment>
<evidence type="ECO:0000256" key="1">
    <source>
        <dbReference type="ARBA" id="ARBA00022801"/>
    </source>
</evidence>
<dbReference type="Pfam" id="PF00657">
    <property type="entry name" value="Lipase_GDSL"/>
    <property type="match status" value="1"/>
</dbReference>
<reference evidence="5" key="1">
    <citation type="submission" date="2014-02" db="EMBL/GenBank/DDBJ databases">
        <title>Expanding our view of genomic diversity in Candidatus Accumulibacter clades.</title>
        <authorList>
            <person name="Skennerton C.T."/>
            <person name="Barr J.J."/>
            <person name="Slater F.R."/>
            <person name="Bond P.L."/>
            <person name="Tyson G.W."/>
        </authorList>
    </citation>
    <scope>NUCLEOTIDE SEQUENCE [LARGE SCALE GENOMIC DNA]</scope>
</reference>
<feature type="chain" id="PRO_5001463363" evidence="3">
    <location>
        <begin position="23"/>
        <end position="343"/>
    </location>
</feature>
<feature type="transmembrane region" description="Helical" evidence="2">
    <location>
        <begin position="321"/>
        <end position="338"/>
    </location>
</feature>
<dbReference type="EMBL" id="JEMY01000001">
    <property type="protein sequence ID" value="EXI91250.1"/>
    <property type="molecule type" value="Genomic_DNA"/>
</dbReference>
<dbReference type="Gene3D" id="3.40.50.1110">
    <property type="entry name" value="SGNH hydrolase"/>
    <property type="match status" value="1"/>
</dbReference>
<name>A0A011QQ56_ACCRE</name>
<gene>
    <name evidence="5" type="ORF">AW11_00060</name>
</gene>
<evidence type="ECO:0000256" key="3">
    <source>
        <dbReference type="SAM" id="SignalP"/>
    </source>
</evidence>
<evidence type="ECO:0000313" key="5">
    <source>
        <dbReference type="EMBL" id="EXI91250.1"/>
    </source>
</evidence>
<feature type="signal peptide" evidence="3">
    <location>
        <begin position="1"/>
        <end position="22"/>
    </location>
</feature>
<dbReference type="InterPro" id="IPR051058">
    <property type="entry name" value="GDSL_Est/Lipase"/>
</dbReference>
<dbReference type="GO" id="GO:0006629">
    <property type="term" value="P:lipid metabolic process"/>
    <property type="evidence" value="ECO:0007669"/>
    <property type="project" value="InterPro"/>
</dbReference>
<dbReference type="PATRIC" id="fig|1454004.3.peg.60"/>
<keyword evidence="6" id="KW-1185">Reference proteome</keyword>
<dbReference type="PANTHER" id="PTHR45648:SF22">
    <property type="entry name" value="GDSL LIPASE_ACYLHYDROLASE FAMILY PROTEIN (AFU_ORTHOLOGUE AFUA_4G14700)"/>
    <property type="match status" value="1"/>
</dbReference>
<dbReference type="InterPro" id="IPR013424">
    <property type="entry name" value="Ice-binding_C"/>
</dbReference>
<dbReference type="eggNOG" id="COG3240">
    <property type="taxonomic scope" value="Bacteria"/>
</dbReference>
<evidence type="ECO:0000256" key="2">
    <source>
        <dbReference type="SAM" id="Phobius"/>
    </source>
</evidence>
<dbReference type="InterPro" id="IPR036514">
    <property type="entry name" value="SGNH_hydro_sf"/>
</dbReference>
<organism evidence="5 6">
    <name type="scientific">Accumulibacter regalis</name>
    <dbReference type="NCBI Taxonomy" id="522306"/>
    <lineage>
        <taxon>Bacteria</taxon>
        <taxon>Pseudomonadati</taxon>
        <taxon>Pseudomonadota</taxon>
        <taxon>Betaproteobacteria</taxon>
        <taxon>Candidatus Accumulibacter</taxon>
    </lineage>
</organism>
<dbReference type="GO" id="GO:0004607">
    <property type="term" value="F:phosphatidylcholine-sterol O-acyltransferase activity"/>
    <property type="evidence" value="ECO:0007669"/>
    <property type="project" value="UniProtKB-EC"/>
</dbReference>
<dbReference type="GO" id="GO:0016298">
    <property type="term" value="F:lipase activity"/>
    <property type="evidence" value="ECO:0007669"/>
    <property type="project" value="InterPro"/>
</dbReference>
<dbReference type="NCBIfam" id="TIGR02595">
    <property type="entry name" value="PEP_CTERM"/>
    <property type="match status" value="1"/>
</dbReference>
<sequence>MNKLLRILALLLVVGVPTSASAALQQLTNLFVFGDSLSDGGNSGLLSQAATGGTVTFPPPPYYNGQYSNGPVAVEYLWNMYNPGNTSFGPSLAGGTNYAIGGATTGLESFSSVNPNVPVALQPVYAQKSNAWQLASFATQSPVFDPATSLFVVWLFPNDVFYADTTATLPGIVPGSAGGANVISNGVANIVATVQTLAAAGAQHVLVANMPDLGQTPGFLGNVGLSGLSALFNNSLGLAMSALDAALPSLEIVQFDTAATLSEIIANKGAYGFDVTDQACVNNLLNGQCNPATWMFWDGVHPTTRTHEILAARFFSAVPEPSAILLFAIGFVGLLVTGRRKAL</sequence>
<keyword evidence="2" id="KW-0472">Membrane</keyword>
<dbReference type="PROSITE" id="PS01098">
    <property type="entry name" value="LIPASE_GDSL_SER"/>
    <property type="match status" value="1"/>
</dbReference>
<dbReference type="PANTHER" id="PTHR45648">
    <property type="entry name" value="GDSL LIPASE/ACYLHYDROLASE FAMILY PROTEIN (AFU_ORTHOLOGUE AFUA_4G14700)"/>
    <property type="match status" value="1"/>
</dbReference>
<evidence type="ECO:0000313" key="6">
    <source>
        <dbReference type="Proteomes" id="UP000022141"/>
    </source>
</evidence>
<dbReference type="Proteomes" id="UP000022141">
    <property type="component" value="Unassembled WGS sequence"/>
</dbReference>
<dbReference type="STRING" id="1454004.AW11_00060"/>
<feature type="domain" description="Ice-binding protein C-terminal" evidence="4">
    <location>
        <begin position="317"/>
        <end position="341"/>
    </location>
</feature>
<keyword evidence="3" id="KW-0732">Signal</keyword>
<dbReference type="InterPro" id="IPR001087">
    <property type="entry name" value="GDSL"/>
</dbReference>
<keyword evidence="5" id="KW-0012">Acyltransferase</keyword>
<keyword evidence="2" id="KW-0812">Transmembrane</keyword>
<evidence type="ECO:0000259" key="4">
    <source>
        <dbReference type="Pfam" id="PF07589"/>
    </source>
</evidence>
<dbReference type="Pfam" id="PF07589">
    <property type="entry name" value="PEP-CTERM"/>
    <property type="match status" value="1"/>
</dbReference>
<keyword evidence="1" id="KW-0378">Hydrolase</keyword>
<protein>
    <submittedName>
        <fullName evidence="5">Phosphatidylcholine-sterol acyltransferase</fullName>
        <ecNumber evidence="5">2.3.1.43</ecNumber>
    </submittedName>
</protein>
<keyword evidence="5" id="KW-0808">Transferase</keyword>
<accession>A0A011QQ56</accession>
<keyword evidence="2" id="KW-1133">Transmembrane helix</keyword>
<dbReference type="CDD" id="cd01846">
    <property type="entry name" value="fatty_acyltransferase_like"/>
    <property type="match status" value="1"/>
</dbReference>
<dbReference type="InterPro" id="IPR008265">
    <property type="entry name" value="Lipase_GDSL_AS"/>
</dbReference>
<dbReference type="AlphaFoldDB" id="A0A011QQ56"/>
<dbReference type="EC" id="2.3.1.43" evidence="5"/>
<dbReference type="SUPFAM" id="SSF52266">
    <property type="entry name" value="SGNH hydrolase"/>
    <property type="match status" value="1"/>
</dbReference>
<proteinExistence type="predicted"/>